<feature type="compositionally biased region" description="Low complexity" evidence="9">
    <location>
        <begin position="500"/>
        <end position="509"/>
    </location>
</feature>
<dbReference type="PROSITE" id="PS51873">
    <property type="entry name" value="TRIAD"/>
    <property type="match status" value="1"/>
</dbReference>
<feature type="compositionally biased region" description="Basic and acidic residues" evidence="9">
    <location>
        <begin position="704"/>
        <end position="714"/>
    </location>
</feature>
<keyword evidence="3" id="KW-0808">Transferase</keyword>
<organism evidence="11 12">
    <name type="scientific">Cephalotrichum gorgonifer</name>
    <dbReference type="NCBI Taxonomy" id="2041049"/>
    <lineage>
        <taxon>Eukaryota</taxon>
        <taxon>Fungi</taxon>
        <taxon>Dikarya</taxon>
        <taxon>Ascomycota</taxon>
        <taxon>Pezizomycotina</taxon>
        <taxon>Sordariomycetes</taxon>
        <taxon>Hypocreomycetidae</taxon>
        <taxon>Microascales</taxon>
        <taxon>Microascaceae</taxon>
        <taxon>Cephalotrichum</taxon>
    </lineage>
</organism>
<evidence type="ECO:0000256" key="9">
    <source>
        <dbReference type="SAM" id="MobiDB-lite"/>
    </source>
</evidence>
<keyword evidence="4" id="KW-0479">Metal-binding</keyword>
<feature type="compositionally biased region" description="Basic and acidic residues" evidence="9">
    <location>
        <begin position="483"/>
        <end position="497"/>
    </location>
</feature>
<dbReference type="InterPro" id="IPR031127">
    <property type="entry name" value="E3_UB_ligase_RBR"/>
</dbReference>
<feature type="compositionally biased region" description="Basic residues" evidence="9">
    <location>
        <begin position="451"/>
        <end position="482"/>
    </location>
</feature>
<sequence>MEELQMLDVEIVDQIVALSLLDLRDPESLSADEVYAAAELAVQMSTLDESLPERHHPPLARSRSRRAPPSPPTPNRSRRARACLPLVRTNSPPVEGQEQQQEQEQDQRLREERGAIGGEEAPGNILADSEASSDPEGEGDSEPCVACASTHGERRRLGCGCHYCAPCLRRCIRAGLRNEESWPPRCHERLAESDVRWVRRAPLLLLWGRLAQEWDSPAAERIYCARPACSAFIPSGLGGEDEARCGACGEVTCAKCRRPWHAGVPCEAEAEDEALMNMMDEYGFASCDNCRRIVEIREGCNHVTCGYQFCYLCGDRWRTCNCSTYGAETGRRPARARRRPYRQMQAGEEVPAVPPPPVDPQEVVFQHPPQGLWAPMPPMPEIARHWNVFGGPAQEFMPGNGRVLVDAPLIARDANPRQGERVGDLIFLPQEYSSDDDYDSYDDYDYDPDRSRRRRRRQERERRRRSADRRRSRERRARRQRRERREGRSPEAPRDPIAEAPLLPRAIPGPRGPIPEPEPLPWVLPLRDGRRMAGVELRDALMRIYTRSHVEEELERAFVLAHPEPPAGQRGRELWAAEMERSWRARAARGRFFDALGLLLVQDRALEGHRPWYLDPQRRYDIVMTSGNRPRIRTNTCNHHLPNQWGLAAEDTRPRCAHCHDGRRDRERRGAILECRGCGVQACQRHVERRFGLGLEEAEEELVGPERRRARGGDNDDEVGV</sequence>
<dbReference type="SMART" id="SM00647">
    <property type="entry name" value="IBR"/>
    <property type="match status" value="1"/>
</dbReference>
<dbReference type="EMBL" id="ONZQ02000006">
    <property type="protein sequence ID" value="SPO02225.1"/>
    <property type="molecule type" value="Genomic_DNA"/>
</dbReference>
<evidence type="ECO:0000256" key="3">
    <source>
        <dbReference type="ARBA" id="ARBA00022679"/>
    </source>
</evidence>
<feature type="region of interest" description="Disordered" evidence="9">
    <location>
        <begin position="46"/>
        <end position="144"/>
    </location>
</feature>
<reference evidence="11" key="1">
    <citation type="submission" date="2018-03" db="EMBL/GenBank/DDBJ databases">
        <authorList>
            <person name="Guldener U."/>
        </authorList>
    </citation>
    <scope>NUCLEOTIDE SEQUENCE</scope>
</reference>
<feature type="compositionally biased region" description="Basic and acidic residues" evidence="9">
    <location>
        <begin position="105"/>
        <end position="114"/>
    </location>
</feature>
<comment type="caution">
    <text evidence="11">The sequence shown here is derived from an EMBL/GenBank/DDBJ whole genome shotgun (WGS) entry which is preliminary data.</text>
</comment>
<feature type="domain" description="RING-type" evidence="10">
    <location>
        <begin position="140"/>
        <end position="332"/>
    </location>
</feature>
<evidence type="ECO:0000256" key="6">
    <source>
        <dbReference type="ARBA" id="ARBA00022771"/>
    </source>
</evidence>
<feature type="compositionally biased region" description="Acidic residues" evidence="9">
    <location>
        <begin position="433"/>
        <end position="446"/>
    </location>
</feature>
<evidence type="ECO:0000256" key="2">
    <source>
        <dbReference type="ARBA" id="ARBA00012251"/>
    </source>
</evidence>
<evidence type="ECO:0000256" key="8">
    <source>
        <dbReference type="ARBA" id="ARBA00022833"/>
    </source>
</evidence>
<keyword evidence="5" id="KW-0677">Repeat</keyword>
<dbReference type="GO" id="GO:0061630">
    <property type="term" value="F:ubiquitin protein ligase activity"/>
    <property type="evidence" value="ECO:0007669"/>
    <property type="project" value="UniProtKB-EC"/>
</dbReference>
<dbReference type="GO" id="GO:0016567">
    <property type="term" value="P:protein ubiquitination"/>
    <property type="evidence" value="ECO:0007669"/>
    <property type="project" value="InterPro"/>
</dbReference>
<evidence type="ECO:0000313" key="11">
    <source>
        <dbReference type="EMBL" id="SPO02225.1"/>
    </source>
</evidence>
<evidence type="ECO:0000256" key="4">
    <source>
        <dbReference type="ARBA" id="ARBA00022723"/>
    </source>
</evidence>
<comment type="catalytic activity">
    <reaction evidence="1">
        <text>[E2 ubiquitin-conjugating enzyme]-S-ubiquitinyl-L-cysteine + [acceptor protein]-L-lysine = [E2 ubiquitin-conjugating enzyme]-L-cysteine + [acceptor protein]-N(6)-ubiquitinyl-L-lysine.</text>
        <dbReference type="EC" id="2.3.2.31"/>
    </reaction>
</comment>
<feature type="region of interest" description="Disordered" evidence="9">
    <location>
        <begin position="432"/>
        <end position="519"/>
    </location>
</feature>
<keyword evidence="6" id="KW-0863">Zinc-finger</keyword>
<evidence type="ECO:0000256" key="5">
    <source>
        <dbReference type="ARBA" id="ARBA00022737"/>
    </source>
</evidence>
<keyword evidence="8" id="KW-0862">Zinc</keyword>
<dbReference type="Pfam" id="PF01485">
    <property type="entry name" value="IBR"/>
    <property type="match status" value="1"/>
</dbReference>
<dbReference type="GO" id="GO:0008270">
    <property type="term" value="F:zinc ion binding"/>
    <property type="evidence" value="ECO:0007669"/>
    <property type="project" value="UniProtKB-KW"/>
</dbReference>
<feature type="compositionally biased region" description="Pro residues" evidence="9">
    <location>
        <begin position="510"/>
        <end position="519"/>
    </location>
</feature>
<dbReference type="EC" id="2.3.2.31" evidence="2"/>
<dbReference type="SUPFAM" id="SSF57850">
    <property type="entry name" value="RING/U-box"/>
    <property type="match status" value="2"/>
</dbReference>
<keyword evidence="7" id="KW-0833">Ubl conjugation pathway</keyword>
<evidence type="ECO:0000256" key="7">
    <source>
        <dbReference type="ARBA" id="ARBA00022786"/>
    </source>
</evidence>
<evidence type="ECO:0000259" key="10">
    <source>
        <dbReference type="PROSITE" id="PS51873"/>
    </source>
</evidence>
<name>A0AAE8MXH9_9PEZI</name>
<protein>
    <recommendedName>
        <fullName evidence="2">RBR-type E3 ubiquitin transferase</fullName>
        <ecNumber evidence="2">2.3.2.31</ecNumber>
    </recommendedName>
</protein>
<evidence type="ECO:0000313" key="12">
    <source>
        <dbReference type="Proteomes" id="UP001187682"/>
    </source>
</evidence>
<dbReference type="Gene3D" id="1.20.120.1750">
    <property type="match status" value="1"/>
</dbReference>
<proteinExistence type="predicted"/>
<dbReference type="Proteomes" id="UP001187682">
    <property type="component" value="Unassembled WGS sequence"/>
</dbReference>
<accession>A0AAE8MXH9</accession>
<dbReference type="AlphaFoldDB" id="A0AAE8MXH9"/>
<feature type="region of interest" description="Disordered" evidence="9">
    <location>
        <begin position="702"/>
        <end position="721"/>
    </location>
</feature>
<gene>
    <name evidence="11" type="ORF">DNG_04898</name>
</gene>
<evidence type="ECO:0000256" key="1">
    <source>
        <dbReference type="ARBA" id="ARBA00001798"/>
    </source>
</evidence>
<keyword evidence="12" id="KW-1185">Reference proteome</keyword>
<dbReference type="InterPro" id="IPR002867">
    <property type="entry name" value="IBR_dom"/>
</dbReference>
<dbReference type="InterPro" id="IPR044066">
    <property type="entry name" value="TRIAD_supradom"/>
</dbReference>
<feature type="compositionally biased region" description="Acidic residues" evidence="9">
    <location>
        <begin position="131"/>
        <end position="141"/>
    </location>
</feature>
<dbReference type="PANTHER" id="PTHR11685">
    <property type="entry name" value="RBR FAMILY RING FINGER AND IBR DOMAIN-CONTAINING"/>
    <property type="match status" value="1"/>
</dbReference>